<keyword evidence="2" id="KW-0805">Transcription regulation</keyword>
<name>A0A0F6YHQ1_9BACT</name>
<evidence type="ECO:0000259" key="6">
    <source>
        <dbReference type="Pfam" id="PF04542"/>
    </source>
</evidence>
<dbReference type="KEGG" id="samy:DB32_003181"/>
<dbReference type="InterPro" id="IPR007630">
    <property type="entry name" value="RNA_pol_sigma70_r4"/>
</dbReference>
<keyword evidence="9" id="KW-1185">Reference proteome</keyword>
<evidence type="ECO:0000313" key="8">
    <source>
        <dbReference type="EMBL" id="AKF06032.1"/>
    </source>
</evidence>
<evidence type="ECO:0000256" key="5">
    <source>
        <dbReference type="ARBA" id="ARBA00023163"/>
    </source>
</evidence>
<dbReference type="InterPro" id="IPR050813">
    <property type="entry name" value="Sigma-70_Factor"/>
</dbReference>
<dbReference type="NCBIfam" id="TIGR02937">
    <property type="entry name" value="sigma70-ECF"/>
    <property type="match status" value="1"/>
</dbReference>
<dbReference type="GO" id="GO:0003677">
    <property type="term" value="F:DNA binding"/>
    <property type="evidence" value="ECO:0007669"/>
    <property type="project" value="UniProtKB-KW"/>
</dbReference>
<dbReference type="CDD" id="cd06171">
    <property type="entry name" value="Sigma70_r4"/>
    <property type="match status" value="1"/>
</dbReference>
<dbReference type="SUPFAM" id="SSF88946">
    <property type="entry name" value="Sigma2 domain of RNA polymerase sigma factors"/>
    <property type="match status" value="1"/>
</dbReference>
<evidence type="ECO:0000256" key="4">
    <source>
        <dbReference type="ARBA" id="ARBA00023125"/>
    </source>
</evidence>
<dbReference type="PANTHER" id="PTHR30376:SF3">
    <property type="entry name" value="RNA POLYMERASE SIGMA FACTOR RPOH"/>
    <property type="match status" value="1"/>
</dbReference>
<feature type="domain" description="RNA polymerase sigma-70 region 2" evidence="6">
    <location>
        <begin position="14"/>
        <end position="80"/>
    </location>
</feature>
<dbReference type="GO" id="GO:0016987">
    <property type="term" value="F:sigma factor activity"/>
    <property type="evidence" value="ECO:0007669"/>
    <property type="project" value="UniProtKB-KW"/>
</dbReference>
<dbReference type="InterPro" id="IPR013325">
    <property type="entry name" value="RNA_pol_sigma_r2"/>
</dbReference>
<reference evidence="8 9" key="1">
    <citation type="submission" date="2015-03" db="EMBL/GenBank/DDBJ databases">
        <title>Genome assembly of Sandaracinus amylolyticus DSM 53668.</title>
        <authorList>
            <person name="Sharma G."/>
            <person name="Subramanian S."/>
        </authorList>
    </citation>
    <scope>NUCLEOTIDE SEQUENCE [LARGE SCALE GENOMIC DNA]</scope>
    <source>
        <strain evidence="8 9">DSM 53668</strain>
    </source>
</reference>
<evidence type="ECO:0000256" key="2">
    <source>
        <dbReference type="ARBA" id="ARBA00023015"/>
    </source>
</evidence>
<dbReference type="Pfam" id="PF04542">
    <property type="entry name" value="Sigma70_r2"/>
    <property type="match status" value="1"/>
</dbReference>
<proteinExistence type="inferred from homology"/>
<keyword evidence="3" id="KW-0731">Sigma factor</keyword>
<organism evidence="8 9">
    <name type="scientific">Sandaracinus amylolyticus</name>
    <dbReference type="NCBI Taxonomy" id="927083"/>
    <lineage>
        <taxon>Bacteria</taxon>
        <taxon>Pseudomonadati</taxon>
        <taxon>Myxococcota</taxon>
        <taxon>Polyangia</taxon>
        <taxon>Polyangiales</taxon>
        <taxon>Sandaracinaceae</taxon>
        <taxon>Sandaracinus</taxon>
    </lineage>
</organism>
<keyword evidence="5" id="KW-0804">Transcription</keyword>
<protein>
    <submittedName>
        <fullName evidence="8">RNA polymerase sigma factor RpoH</fullName>
    </submittedName>
</protein>
<dbReference type="PRINTS" id="PR00046">
    <property type="entry name" value="SIGMA70FCT"/>
</dbReference>
<feature type="domain" description="RNA polymerase sigma-70 region 4" evidence="7">
    <location>
        <begin position="189"/>
        <end position="240"/>
    </location>
</feature>
<accession>A0A0F6YHQ1</accession>
<dbReference type="InterPro" id="IPR013324">
    <property type="entry name" value="RNA_pol_sigma_r3/r4-like"/>
</dbReference>
<dbReference type="SUPFAM" id="SSF88659">
    <property type="entry name" value="Sigma3 and sigma4 domains of RNA polymerase sigma factors"/>
    <property type="match status" value="1"/>
</dbReference>
<sequence>MRAAKGDAVAMDKLVEANLRFVVAVALQYRRYGLRLADLIAEGNLGLMIAAQKFDAERGTRFVTYAGYWIRALVLDLVVRSSSMVGAGSGPLRSKLFFRLRRERARVANLANDPTERNEILAARFETTPEKMEEMLRRLDARDVSLDTTIYPDSGVTMLDTLEGSEQDQETALSESERESEIKERLASALGQLDQRERYIVEQRYMGEKEVSLAAIGRKLGVSRERARQLEARAKQKLKQRLEGLELDLVA</sequence>
<dbReference type="AlphaFoldDB" id="A0A0F6YHQ1"/>
<keyword evidence="4" id="KW-0238">DNA-binding</keyword>
<dbReference type="GO" id="GO:0006352">
    <property type="term" value="P:DNA-templated transcription initiation"/>
    <property type="evidence" value="ECO:0007669"/>
    <property type="project" value="InterPro"/>
</dbReference>
<evidence type="ECO:0000256" key="3">
    <source>
        <dbReference type="ARBA" id="ARBA00023082"/>
    </source>
</evidence>
<evidence type="ECO:0000259" key="7">
    <source>
        <dbReference type="Pfam" id="PF04545"/>
    </source>
</evidence>
<dbReference type="PANTHER" id="PTHR30376">
    <property type="entry name" value="SIGMA FACTOR RPOH HEAT SHOCK RELATED"/>
    <property type="match status" value="1"/>
</dbReference>
<dbReference type="Gene3D" id="1.10.601.10">
    <property type="entry name" value="RNA Polymerase Primary Sigma Factor"/>
    <property type="match status" value="1"/>
</dbReference>
<dbReference type="InterPro" id="IPR014284">
    <property type="entry name" value="RNA_pol_sigma-70_dom"/>
</dbReference>
<dbReference type="InterPro" id="IPR000943">
    <property type="entry name" value="RNA_pol_sigma70"/>
</dbReference>
<dbReference type="EMBL" id="CP011125">
    <property type="protein sequence ID" value="AKF06032.1"/>
    <property type="molecule type" value="Genomic_DNA"/>
</dbReference>
<dbReference type="Gene3D" id="1.20.140.160">
    <property type="match status" value="1"/>
</dbReference>
<evidence type="ECO:0000256" key="1">
    <source>
        <dbReference type="ARBA" id="ARBA00007788"/>
    </source>
</evidence>
<dbReference type="Pfam" id="PF04545">
    <property type="entry name" value="Sigma70_r4"/>
    <property type="match status" value="1"/>
</dbReference>
<dbReference type="Proteomes" id="UP000034883">
    <property type="component" value="Chromosome"/>
</dbReference>
<evidence type="ECO:0000313" key="9">
    <source>
        <dbReference type="Proteomes" id="UP000034883"/>
    </source>
</evidence>
<dbReference type="InterPro" id="IPR007627">
    <property type="entry name" value="RNA_pol_sigma70_r2"/>
</dbReference>
<dbReference type="STRING" id="927083.DB32_003181"/>
<comment type="similarity">
    <text evidence="1">Belongs to the sigma-70 factor family.</text>
</comment>
<gene>
    <name evidence="8" type="ORF">DB32_003181</name>
</gene>